<proteinExistence type="predicted"/>
<comment type="caution">
    <text evidence="1">The sequence shown here is derived from an EMBL/GenBank/DDBJ whole genome shotgun (WGS) entry which is preliminary data.</text>
</comment>
<organism evidence="1 3">
    <name type="scientific">Streptomyces filamentosus</name>
    <name type="common">Streptomyces roseosporus</name>
    <dbReference type="NCBI Taxonomy" id="67294"/>
    <lineage>
        <taxon>Bacteria</taxon>
        <taxon>Bacillati</taxon>
        <taxon>Actinomycetota</taxon>
        <taxon>Actinomycetes</taxon>
        <taxon>Kitasatosporales</taxon>
        <taxon>Streptomycetaceae</taxon>
        <taxon>Streptomyces</taxon>
    </lineage>
</organism>
<name>A0A919BYD8_STRFL</name>
<dbReference type="InterPro" id="IPR001387">
    <property type="entry name" value="Cro/C1-type_HTH"/>
</dbReference>
<sequence>MAPRDLDALAKAVKERRLALGLGYKNAARTAGISPGTWKRIEDGLPVRELSYSRVDPVLQWAPGSCVAVLEGRSPVPVAPADGAPGVSISPIPPEAFDTAKDVVQLAAIATTSGLTADEIRALSERVVADLKEKGLLGGSN</sequence>
<dbReference type="RefSeq" id="WP_190045079.1">
    <property type="nucleotide sequence ID" value="NZ_BNBE01000005.1"/>
</dbReference>
<accession>A0A919BYD8</accession>
<dbReference type="CDD" id="cd00093">
    <property type="entry name" value="HTH_XRE"/>
    <property type="match status" value="1"/>
</dbReference>
<evidence type="ECO:0000313" key="1">
    <source>
        <dbReference type="EMBL" id="GHG30949.1"/>
    </source>
</evidence>
<evidence type="ECO:0000313" key="3">
    <source>
        <dbReference type="Proteomes" id="UP000632849"/>
    </source>
</evidence>
<keyword evidence="3" id="KW-1185">Reference proteome</keyword>
<reference evidence="1" key="1">
    <citation type="journal article" date="2014" name="Int. J. Syst. Evol. Microbiol.">
        <title>Complete genome sequence of Corynebacterium casei LMG S-19264T (=DSM 44701T), isolated from a smear-ripened cheese.</title>
        <authorList>
            <consortium name="US DOE Joint Genome Institute (JGI-PGF)"/>
            <person name="Walter F."/>
            <person name="Albersmeier A."/>
            <person name="Kalinowski J."/>
            <person name="Ruckert C."/>
        </authorList>
    </citation>
    <scope>NUCLEOTIDE SEQUENCE</scope>
    <source>
        <strain evidence="1">JCM 4122</strain>
    </source>
</reference>
<dbReference type="InterPro" id="IPR010982">
    <property type="entry name" value="Lambda_DNA-bd_dom_sf"/>
</dbReference>
<dbReference type="EMBL" id="BNBE01000005">
    <property type="protein sequence ID" value="GHG30949.1"/>
    <property type="molecule type" value="Genomic_DNA"/>
</dbReference>
<dbReference type="EMBL" id="BNBE01000005">
    <property type="protein sequence ID" value="GHG31926.1"/>
    <property type="molecule type" value="Genomic_DNA"/>
</dbReference>
<dbReference type="GO" id="GO:0003677">
    <property type="term" value="F:DNA binding"/>
    <property type="evidence" value="ECO:0007669"/>
    <property type="project" value="InterPro"/>
</dbReference>
<protein>
    <recommendedName>
        <fullName evidence="4">HTH cro/C1-type domain-containing protein</fullName>
    </recommendedName>
</protein>
<evidence type="ECO:0008006" key="4">
    <source>
        <dbReference type="Google" id="ProtNLM"/>
    </source>
</evidence>
<dbReference type="Gene3D" id="1.10.260.40">
    <property type="entry name" value="lambda repressor-like DNA-binding domains"/>
    <property type="match status" value="1"/>
</dbReference>
<dbReference type="Proteomes" id="UP000632849">
    <property type="component" value="Unassembled WGS sequence"/>
</dbReference>
<evidence type="ECO:0000313" key="2">
    <source>
        <dbReference type="EMBL" id="GHG31926.1"/>
    </source>
</evidence>
<dbReference type="SUPFAM" id="SSF47413">
    <property type="entry name" value="lambda repressor-like DNA-binding domains"/>
    <property type="match status" value="1"/>
</dbReference>
<reference evidence="1" key="2">
    <citation type="submission" date="2020-09" db="EMBL/GenBank/DDBJ databases">
        <authorList>
            <person name="Sun Q."/>
            <person name="Ohkuma M."/>
        </authorList>
    </citation>
    <scope>NUCLEOTIDE SEQUENCE</scope>
    <source>
        <strain evidence="1">JCM 4122</strain>
    </source>
</reference>
<dbReference type="AlphaFoldDB" id="A0A919BYD8"/>
<gene>
    <name evidence="1" type="ORF">GCM10017667_80620</name>
    <name evidence="2" type="ORF">GCM10017667_82300</name>
</gene>